<dbReference type="SUPFAM" id="SSF49493">
    <property type="entry name" value="HSP40/DnaJ peptide-binding domain"/>
    <property type="match status" value="2"/>
</dbReference>
<dbReference type="CDD" id="cd06257">
    <property type="entry name" value="DnaJ"/>
    <property type="match status" value="1"/>
</dbReference>
<comment type="function">
    <text evidence="11">Participates actively in the response to hyperosmotic and heat shock by preventing the aggregation of stress-denatured proteins and by disaggregating proteins, also in an autonomous, DnaK-independent fashion. Unfolded proteins bind initially to DnaJ; upon interaction with the DnaJ-bound protein, DnaK hydrolyzes its bound ATP, resulting in the formation of a stable complex. GrpE releases ADP from DnaK; ATP binding to DnaK triggers the release of the substrate protein, thus completing the reaction cycle. Several rounds of ATP-dependent interactions between DnaJ, DnaK and GrpE are required for fully efficient folding. Also involved, together with DnaK and GrpE, in the DNA replication of plasmids through activation of initiation proteins.</text>
</comment>
<keyword evidence="17" id="KW-1185">Reference proteome</keyword>
<evidence type="ECO:0000259" key="15">
    <source>
        <dbReference type="PROSITE" id="PS51188"/>
    </source>
</evidence>
<feature type="binding site" evidence="11">
    <location>
        <position position="161"/>
    </location>
    <ligand>
        <name>Zn(2+)</name>
        <dbReference type="ChEBI" id="CHEBI:29105"/>
        <label>2</label>
    </ligand>
</feature>
<dbReference type="InterPro" id="IPR002939">
    <property type="entry name" value="DnaJ_C"/>
</dbReference>
<comment type="subcellular location">
    <subcellularLocation>
        <location evidence="11">Cytoplasm</location>
    </subcellularLocation>
</comment>
<dbReference type="PROSITE" id="PS50076">
    <property type="entry name" value="DNAJ_2"/>
    <property type="match status" value="1"/>
</dbReference>
<evidence type="ECO:0000256" key="13">
    <source>
        <dbReference type="SAM" id="MobiDB-lite"/>
    </source>
</evidence>
<feature type="repeat" description="CXXCXGXG motif" evidence="11">
    <location>
        <begin position="158"/>
        <end position="165"/>
    </location>
</feature>
<evidence type="ECO:0000256" key="8">
    <source>
        <dbReference type="ARBA" id="ARBA00023186"/>
    </source>
</evidence>
<dbReference type="SMART" id="SM00271">
    <property type="entry name" value="DnaJ"/>
    <property type="match status" value="1"/>
</dbReference>
<keyword evidence="4 11" id="KW-0677">Repeat</keyword>
<dbReference type="PROSITE" id="PS51188">
    <property type="entry name" value="ZF_CR"/>
    <property type="match status" value="1"/>
</dbReference>
<dbReference type="Gene3D" id="1.10.287.110">
    <property type="entry name" value="DnaJ domain"/>
    <property type="match status" value="1"/>
</dbReference>
<feature type="binding site" evidence="11">
    <location>
        <position position="184"/>
    </location>
    <ligand>
        <name>Zn(2+)</name>
        <dbReference type="ChEBI" id="CHEBI:29105"/>
        <label>2</label>
    </ligand>
</feature>
<dbReference type="PRINTS" id="PR00625">
    <property type="entry name" value="JDOMAIN"/>
</dbReference>
<comment type="subunit">
    <text evidence="11">Homodimer.</text>
</comment>
<organism evidence="16 17">
    <name type="scientific">Brevibacterium rongguiense</name>
    <dbReference type="NCBI Taxonomy" id="2695267"/>
    <lineage>
        <taxon>Bacteria</taxon>
        <taxon>Bacillati</taxon>
        <taxon>Actinomycetota</taxon>
        <taxon>Actinomycetes</taxon>
        <taxon>Micrococcales</taxon>
        <taxon>Brevibacteriaceae</taxon>
        <taxon>Brevibacterium</taxon>
    </lineage>
</organism>
<dbReference type="InterPro" id="IPR001623">
    <property type="entry name" value="DnaJ_domain"/>
</dbReference>
<dbReference type="FunFam" id="2.60.260.20:FF:000005">
    <property type="entry name" value="Chaperone protein dnaJ 1, mitochondrial"/>
    <property type="match status" value="1"/>
</dbReference>
<dbReference type="PANTHER" id="PTHR43096">
    <property type="entry name" value="DNAJ HOMOLOG 1, MITOCHONDRIAL-RELATED"/>
    <property type="match status" value="1"/>
</dbReference>
<evidence type="ECO:0000256" key="1">
    <source>
        <dbReference type="ARBA" id="ARBA00022490"/>
    </source>
</evidence>
<feature type="binding site" evidence="11">
    <location>
        <position position="141"/>
    </location>
    <ligand>
        <name>Zn(2+)</name>
        <dbReference type="ChEBI" id="CHEBI:29105"/>
        <label>1</label>
    </ligand>
</feature>
<evidence type="ECO:0000313" key="16">
    <source>
        <dbReference type="EMBL" id="MYM20553.1"/>
    </source>
</evidence>
<dbReference type="GO" id="GO:0009408">
    <property type="term" value="P:response to heat"/>
    <property type="evidence" value="ECO:0007669"/>
    <property type="project" value="InterPro"/>
</dbReference>
<evidence type="ECO:0000256" key="6">
    <source>
        <dbReference type="ARBA" id="ARBA00022833"/>
    </source>
</evidence>
<evidence type="ECO:0000256" key="4">
    <source>
        <dbReference type="ARBA" id="ARBA00022737"/>
    </source>
</evidence>
<keyword evidence="3 11" id="KW-0479">Metal-binding</keyword>
<sequence length="376" mass="39746">MSDHYQTLGVSKDASAEEIKRAYRKMARKYHPDVNPGHGDEFKAVAVAYEVLSDPAKRRNYDMGGGQYGQGFGGGAGADFGFSDLFETFFGGGGGAGGRRSTGPASRKRRGKDALIGMTIDLKTSVFGGTEDLDITTAEVCETCGGEGTRPGTHPETCGLCHGQGSVQQMTRTLLGQMVTNQTCTNCGGYGTVIKDPCNSCSGEGRVRARRTLSVKVPAGVKDGTRILLAGKGEVGPGGGPAGDLHLEVTVKEDPVFRRDGDDLRATLTLPMTAAALGTTMTLDTFDGQQSLEIPAGTQSGSVERLPGLGATRLRHGSRGDLLVTIAVSTPAKLDDRQRELLEQLAEARGEQSPEPVLGEPSAKSRFSRFKERFGR</sequence>
<dbReference type="GO" id="GO:0042026">
    <property type="term" value="P:protein refolding"/>
    <property type="evidence" value="ECO:0007669"/>
    <property type="project" value="TreeGrafter"/>
</dbReference>
<evidence type="ECO:0000256" key="7">
    <source>
        <dbReference type="ARBA" id="ARBA00023016"/>
    </source>
</evidence>
<dbReference type="InterPro" id="IPR018253">
    <property type="entry name" value="DnaJ_domain_CS"/>
</dbReference>
<dbReference type="SUPFAM" id="SSF57938">
    <property type="entry name" value="DnaJ/Hsp40 cysteine-rich domain"/>
    <property type="match status" value="1"/>
</dbReference>
<dbReference type="GO" id="GO:0005524">
    <property type="term" value="F:ATP binding"/>
    <property type="evidence" value="ECO:0007669"/>
    <property type="project" value="InterPro"/>
</dbReference>
<feature type="binding site" evidence="11">
    <location>
        <position position="198"/>
    </location>
    <ligand>
        <name>Zn(2+)</name>
        <dbReference type="ChEBI" id="CHEBI:29105"/>
        <label>1</label>
    </ligand>
</feature>
<dbReference type="GO" id="GO:0008270">
    <property type="term" value="F:zinc ion binding"/>
    <property type="evidence" value="ECO:0007669"/>
    <property type="project" value="UniProtKB-UniRule"/>
</dbReference>
<evidence type="ECO:0000256" key="5">
    <source>
        <dbReference type="ARBA" id="ARBA00022771"/>
    </source>
</evidence>
<dbReference type="Pfam" id="PF00684">
    <property type="entry name" value="DnaJ_CXXCXGXG"/>
    <property type="match status" value="1"/>
</dbReference>
<dbReference type="InterPro" id="IPR036869">
    <property type="entry name" value="J_dom_sf"/>
</dbReference>
<dbReference type="CDD" id="cd10719">
    <property type="entry name" value="DnaJ_zf"/>
    <property type="match status" value="1"/>
</dbReference>
<protein>
    <recommendedName>
        <fullName evidence="10 11">Chaperone protein DnaJ</fullName>
    </recommendedName>
</protein>
<dbReference type="RefSeq" id="WP_160953967.1">
    <property type="nucleotide sequence ID" value="NZ_WWEQ01000059.1"/>
</dbReference>
<comment type="caution">
    <text evidence="16">The sequence shown here is derived from an EMBL/GenBank/DDBJ whole genome shotgun (WGS) entry which is preliminary data.</text>
</comment>
<keyword evidence="6 11" id="KW-0862">Zinc</keyword>
<name>A0A6N9H957_9MICO</name>
<feature type="repeat" description="CXXCXGXG motif" evidence="11">
    <location>
        <begin position="198"/>
        <end position="205"/>
    </location>
</feature>
<dbReference type="GO" id="GO:0031072">
    <property type="term" value="F:heat shock protein binding"/>
    <property type="evidence" value="ECO:0007669"/>
    <property type="project" value="InterPro"/>
</dbReference>
<evidence type="ECO:0000256" key="12">
    <source>
        <dbReference type="PROSITE-ProRule" id="PRU00546"/>
    </source>
</evidence>
<dbReference type="InterPro" id="IPR008971">
    <property type="entry name" value="HSP40/DnaJ_pept-bd"/>
</dbReference>
<dbReference type="AlphaFoldDB" id="A0A6N9H957"/>
<feature type="binding site" evidence="11">
    <location>
        <position position="144"/>
    </location>
    <ligand>
        <name>Zn(2+)</name>
        <dbReference type="ChEBI" id="CHEBI:29105"/>
        <label>1</label>
    </ligand>
</feature>
<feature type="binding site" evidence="11">
    <location>
        <position position="201"/>
    </location>
    <ligand>
        <name>Zn(2+)</name>
        <dbReference type="ChEBI" id="CHEBI:29105"/>
        <label>1</label>
    </ligand>
</feature>
<evidence type="ECO:0000256" key="9">
    <source>
        <dbReference type="ARBA" id="ARBA00061004"/>
    </source>
</evidence>
<comment type="similarity">
    <text evidence="9 11">Belongs to the DnaJ family.</text>
</comment>
<dbReference type="GO" id="GO:0005737">
    <property type="term" value="C:cytoplasm"/>
    <property type="evidence" value="ECO:0007669"/>
    <property type="project" value="UniProtKB-SubCell"/>
</dbReference>
<evidence type="ECO:0000256" key="2">
    <source>
        <dbReference type="ARBA" id="ARBA00022705"/>
    </source>
</evidence>
<accession>A0A6N9H957</accession>
<feature type="binding site" evidence="11">
    <location>
        <position position="158"/>
    </location>
    <ligand>
        <name>Zn(2+)</name>
        <dbReference type="ChEBI" id="CHEBI:29105"/>
        <label>2</label>
    </ligand>
</feature>
<gene>
    <name evidence="11 16" type="primary">dnaJ</name>
    <name evidence="16" type="ORF">GSY69_11415</name>
</gene>
<dbReference type="Pfam" id="PF01556">
    <property type="entry name" value="DnaJ_C"/>
    <property type="match status" value="1"/>
</dbReference>
<dbReference type="Gene3D" id="2.60.260.20">
    <property type="entry name" value="Urease metallochaperone UreE, N-terminal domain"/>
    <property type="match status" value="2"/>
</dbReference>
<dbReference type="SUPFAM" id="SSF46565">
    <property type="entry name" value="Chaperone J-domain"/>
    <property type="match status" value="1"/>
</dbReference>
<feature type="zinc finger region" description="CR-type" evidence="12">
    <location>
        <begin position="128"/>
        <end position="210"/>
    </location>
</feature>
<dbReference type="Proteomes" id="UP000469215">
    <property type="component" value="Unassembled WGS sequence"/>
</dbReference>
<feature type="repeat" description="CXXCXGXG motif" evidence="11">
    <location>
        <begin position="184"/>
        <end position="191"/>
    </location>
</feature>
<dbReference type="EMBL" id="WWEQ01000059">
    <property type="protein sequence ID" value="MYM20553.1"/>
    <property type="molecule type" value="Genomic_DNA"/>
</dbReference>
<proteinExistence type="inferred from homology"/>
<dbReference type="Gene3D" id="2.10.230.10">
    <property type="entry name" value="Heat shock protein DnaJ, cysteine-rich domain"/>
    <property type="match status" value="1"/>
</dbReference>
<feature type="domain" description="J" evidence="14">
    <location>
        <begin position="3"/>
        <end position="65"/>
    </location>
</feature>
<keyword evidence="5 11" id="KW-0863">Zinc-finger</keyword>
<evidence type="ECO:0000256" key="10">
    <source>
        <dbReference type="ARBA" id="ARBA00067609"/>
    </source>
</evidence>
<comment type="domain">
    <text evidence="11">The J domain is necessary and sufficient to stimulate DnaK ATPase activity. Zinc center 1 plays an important role in the autonomous, DnaK-independent chaperone activity of DnaJ. Zinc center 2 is essential for interaction with DnaK and for DnaJ activity.</text>
</comment>
<dbReference type="NCBIfam" id="NF008035">
    <property type="entry name" value="PRK10767.1"/>
    <property type="match status" value="1"/>
</dbReference>
<feature type="domain" description="CR-type" evidence="15">
    <location>
        <begin position="128"/>
        <end position="210"/>
    </location>
</feature>
<dbReference type="GO" id="GO:0051082">
    <property type="term" value="F:unfolded protein binding"/>
    <property type="evidence" value="ECO:0007669"/>
    <property type="project" value="UniProtKB-UniRule"/>
</dbReference>
<dbReference type="Pfam" id="PF00226">
    <property type="entry name" value="DnaJ"/>
    <property type="match status" value="1"/>
</dbReference>
<dbReference type="PROSITE" id="PS00636">
    <property type="entry name" value="DNAJ_1"/>
    <property type="match status" value="1"/>
</dbReference>
<dbReference type="HAMAP" id="MF_01152">
    <property type="entry name" value="DnaJ"/>
    <property type="match status" value="1"/>
</dbReference>
<evidence type="ECO:0000313" key="17">
    <source>
        <dbReference type="Proteomes" id="UP000469215"/>
    </source>
</evidence>
<feature type="region of interest" description="Disordered" evidence="13">
    <location>
        <begin position="346"/>
        <end position="376"/>
    </location>
</feature>
<evidence type="ECO:0000256" key="3">
    <source>
        <dbReference type="ARBA" id="ARBA00022723"/>
    </source>
</evidence>
<keyword evidence="1 11" id="KW-0963">Cytoplasm</keyword>
<dbReference type="GO" id="GO:0006260">
    <property type="term" value="P:DNA replication"/>
    <property type="evidence" value="ECO:0007669"/>
    <property type="project" value="UniProtKB-KW"/>
</dbReference>
<keyword evidence="8 11" id="KW-0143">Chaperone</keyword>
<dbReference type="InterPro" id="IPR001305">
    <property type="entry name" value="HSP_DnaJ_Cys-rich_dom"/>
</dbReference>
<feature type="binding site" evidence="11">
    <location>
        <position position="187"/>
    </location>
    <ligand>
        <name>Zn(2+)</name>
        <dbReference type="ChEBI" id="CHEBI:29105"/>
        <label>2</label>
    </ligand>
</feature>
<dbReference type="InterPro" id="IPR036410">
    <property type="entry name" value="HSP_DnaJ_Cys-rich_dom_sf"/>
</dbReference>
<dbReference type="CDD" id="cd10747">
    <property type="entry name" value="DnaJ_C"/>
    <property type="match status" value="1"/>
</dbReference>
<dbReference type="InterPro" id="IPR012724">
    <property type="entry name" value="DnaJ"/>
</dbReference>
<keyword evidence="7 11" id="KW-0346">Stress response</keyword>
<keyword evidence="2 11" id="KW-0235">DNA replication</keyword>
<evidence type="ECO:0000256" key="11">
    <source>
        <dbReference type="HAMAP-Rule" id="MF_01152"/>
    </source>
</evidence>
<feature type="repeat" description="CXXCXGXG motif" evidence="11">
    <location>
        <begin position="141"/>
        <end position="148"/>
    </location>
</feature>
<dbReference type="PANTHER" id="PTHR43096:SF48">
    <property type="entry name" value="CHAPERONE PROTEIN DNAJ"/>
    <property type="match status" value="1"/>
</dbReference>
<dbReference type="FunFam" id="2.10.230.10:FF:000002">
    <property type="entry name" value="Molecular chaperone DnaJ"/>
    <property type="match status" value="1"/>
</dbReference>
<comment type="cofactor">
    <cofactor evidence="11">
        <name>Zn(2+)</name>
        <dbReference type="ChEBI" id="CHEBI:29105"/>
    </cofactor>
    <text evidence="11">Binds 2 Zn(2+) ions per monomer.</text>
</comment>
<evidence type="ECO:0000259" key="14">
    <source>
        <dbReference type="PROSITE" id="PS50076"/>
    </source>
</evidence>
<reference evidence="16 17" key="1">
    <citation type="submission" date="2020-01" db="EMBL/GenBank/DDBJ databases">
        <authorList>
            <person name="Deng T."/>
        </authorList>
    </citation>
    <scope>NUCLEOTIDE SEQUENCE [LARGE SCALE GENOMIC DNA]</scope>
    <source>
        <strain evidence="16 17">5221</strain>
    </source>
</reference>